<sequence>MPAVCNCPAKTYPMPLKPYGGSNPNPSPFAVLLSPEAGARFSVISLTSTSNAGRIVATAQEHTTANRCCAVPGLLESRHLEGCCSSAVARSPLQSTALPLGRLPKCLPVFQAHSRSAKHVKRVAGYEKLRAEPQRQPQ</sequence>
<reference evidence="2" key="1">
    <citation type="journal article" date="2013" name="Nat. Genet.">
        <title>The duck genome and transcriptome provide insight into an avian influenza virus reservoir species.</title>
        <authorList>
            <person name="Huang Y."/>
            <person name="Li Y."/>
            <person name="Burt D.W."/>
            <person name="Chen H."/>
            <person name="Zhang Y."/>
            <person name="Qian W."/>
            <person name="Kim H."/>
            <person name="Gan S."/>
            <person name="Zhao Y."/>
            <person name="Li J."/>
            <person name="Yi K."/>
            <person name="Feng H."/>
            <person name="Zhu P."/>
            <person name="Li B."/>
            <person name="Liu Q."/>
            <person name="Fairley S."/>
            <person name="Magor K.E."/>
            <person name="Du Z."/>
            <person name="Hu X."/>
            <person name="Goodman L."/>
            <person name="Tafer H."/>
            <person name="Vignal A."/>
            <person name="Lee T."/>
            <person name="Kim K.W."/>
            <person name="Sheng Z."/>
            <person name="An Y."/>
            <person name="Searle S."/>
            <person name="Herrero J."/>
            <person name="Groenen M.A."/>
            <person name="Crooijmans R.P."/>
            <person name="Faraut T."/>
            <person name="Cai Q."/>
            <person name="Webster R.G."/>
            <person name="Aldridge J.R."/>
            <person name="Warren W.C."/>
            <person name="Bartschat S."/>
            <person name="Kehr S."/>
            <person name="Marz M."/>
            <person name="Stadler P.F."/>
            <person name="Smith J."/>
            <person name="Kraus R.H."/>
            <person name="Zhao Y."/>
            <person name="Ren L."/>
            <person name="Fei J."/>
            <person name="Morisson M."/>
            <person name="Kaiser P."/>
            <person name="Griffin D.K."/>
            <person name="Rao M."/>
            <person name="Pitel F."/>
            <person name="Wang J."/>
            <person name="Li N."/>
        </authorList>
    </citation>
    <scope>NUCLEOTIDE SEQUENCE [LARGE SCALE GENOMIC DNA]</scope>
</reference>
<proteinExistence type="predicted"/>
<dbReference type="AlphaFoldDB" id="R0LR02"/>
<accession>R0LR02</accession>
<evidence type="ECO:0000313" key="2">
    <source>
        <dbReference type="Proteomes" id="UP000296049"/>
    </source>
</evidence>
<organism evidence="1 2">
    <name type="scientific">Anas platyrhynchos</name>
    <name type="common">Mallard</name>
    <name type="synonym">Anas boschas</name>
    <dbReference type="NCBI Taxonomy" id="8839"/>
    <lineage>
        <taxon>Eukaryota</taxon>
        <taxon>Metazoa</taxon>
        <taxon>Chordata</taxon>
        <taxon>Craniata</taxon>
        <taxon>Vertebrata</taxon>
        <taxon>Euteleostomi</taxon>
        <taxon>Archelosauria</taxon>
        <taxon>Archosauria</taxon>
        <taxon>Dinosauria</taxon>
        <taxon>Saurischia</taxon>
        <taxon>Theropoda</taxon>
        <taxon>Coelurosauria</taxon>
        <taxon>Aves</taxon>
        <taxon>Neognathae</taxon>
        <taxon>Galloanserae</taxon>
        <taxon>Anseriformes</taxon>
        <taxon>Anatidae</taxon>
        <taxon>Anatinae</taxon>
        <taxon>Anas</taxon>
    </lineage>
</organism>
<gene>
    <name evidence="1" type="ORF">Anapl_00881</name>
</gene>
<dbReference type="EMBL" id="KB742929">
    <property type="protein sequence ID" value="EOB02828.1"/>
    <property type="molecule type" value="Genomic_DNA"/>
</dbReference>
<protein>
    <submittedName>
        <fullName evidence="1">Uncharacterized protein</fullName>
    </submittedName>
</protein>
<keyword evidence="2" id="KW-1185">Reference proteome</keyword>
<evidence type="ECO:0000313" key="1">
    <source>
        <dbReference type="EMBL" id="EOB02828.1"/>
    </source>
</evidence>
<name>R0LR02_ANAPL</name>
<dbReference type="Proteomes" id="UP000296049">
    <property type="component" value="Unassembled WGS sequence"/>
</dbReference>